<dbReference type="InterPro" id="IPR007607">
    <property type="entry name" value="BacA/B"/>
</dbReference>
<comment type="caution">
    <text evidence="2">The sequence shown here is derived from an EMBL/GenBank/DDBJ whole genome shotgun (WGS) entry which is preliminary data.</text>
</comment>
<evidence type="ECO:0000256" key="1">
    <source>
        <dbReference type="ARBA" id="ARBA00044755"/>
    </source>
</evidence>
<reference evidence="2 3" key="1">
    <citation type="journal article" date="2016" name="Int. J. Syst. Evol. Microbiol.">
        <title>Acidipila dinghuensis sp. nov., an acidobacterium isolated from forest soil.</title>
        <authorList>
            <person name="Jiang Y.W."/>
            <person name="Wang J."/>
            <person name="Chen M.H."/>
            <person name="Lv Y.Y."/>
            <person name="Qiu L.H."/>
        </authorList>
    </citation>
    <scope>NUCLEOTIDE SEQUENCE [LARGE SCALE GENOMIC DNA]</scope>
    <source>
        <strain evidence="2 3">DHOF10</strain>
    </source>
</reference>
<protein>
    <submittedName>
        <fullName evidence="2">Polymer-forming cytoskeletal protein</fullName>
    </submittedName>
</protein>
<dbReference type="Pfam" id="PF04519">
    <property type="entry name" value="Bactofilin"/>
    <property type="match status" value="1"/>
</dbReference>
<dbReference type="PANTHER" id="PTHR35024:SF4">
    <property type="entry name" value="POLYMER-FORMING CYTOSKELETAL PROTEIN"/>
    <property type="match status" value="1"/>
</dbReference>
<dbReference type="AlphaFoldDB" id="A0A4Q1SE47"/>
<sequence length="130" mass="13018">MPPSDATGAASIGKSVQIRGEVKGSEDLLVDGLVEGTITLTESRLTIGPNARVKANVSARDVVILGALVGDITATGRVELRSGANILGDVKAARLSIEENAIFSGKVDLVQNGAAPAAATTQPGALQGAS</sequence>
<dbReference type="RefSeq" id="WP_129208562.1">
    <property type="nucleotide sequence ID" value="NZ_BMGU01000004.1"/>
</dbReference>
<evidence type="ECO:0000313" key="3">
    <source>
        <dbReference type="Proteomes" id="UP000290253"/>
    </source>
</evidence>
<organism evidence="2 3">
    <name type="scientific">Silvibacterium dinghuense</name>
    <dbReference type="NCBI Taxonomy" id="1560006"/>
    <lineage>
        <taxon>Bacteria</taxon>
        <taxon>Pseudomonadati</taxon>
        <taxon>Acidobacteriota</taxon>
        <taxon>Terriglobia</taxon>
        <taxon>Terriglobales</taxon>
        <taxon>Acidobacteriaceae</taxon>
        <taxon>Silvibacterium</taxon>
    </lineage>
</organism>
<accession>A0A4Q1SE47</accession>
<name>A0A4Q1SE47_9BACT</name>
<dbReference type="OrthoDB" id="129332at2"/>
<dbReference type="Proteomes" id="UP000290253">
    <property type="component" value="Unassembled WGS sequence"/>
</dbReference>
<evidence type="ECO:0000313" key="2">
    <source>
        <dbReference type="EMBL" id="RXS95365.1"/>
    </source>
</evidence>
<keyword evidence="3" id="KW-1185">Reference proteome</keyword>
<dbReference type="PANTHER" id="PTHR35024">
    <property type="entry name" value="HYPOTHETICAL CYTOSOLIC PROTEIN"/>
    <property type="match status" value="1"/>
</dbReference>
<proteinExistence type="inferred from homology"/>
<dbReference type="EMBL" id="SDMK01000002">
    <property type="protein sequence ID" value="RXS95365.1"/>
    <property type="molecule type" value="Genomic_DNA"/>
</dbReference>
<gene>
    <name evidence="2" type="ORF">ESZ00_12345</name>
</gene>
<comment type="similarity">
    <text evidence="1">Belongs to the bactofilin family.</text>
</comment>